<evidence type="ECO:0000313" key="2">
    <source>
        <dbReference type="EMBL" id="CUT17736.1"/>
    </source>
</evidence>
<sequence length="103" mass="11589">MLVSGMSFMSELSRYCINNTAANHPTTSATSKLIVEESSPSTPTVVVMTYLFFAAVLAFNVLLYFFITNMSTFEQIIDRDNALDVVRNNRQRRLMATSNRTHG</sequence>
<evidence type="ECO:0000313" key="3">
    <source>
        <dbReference type="Proteomes" id="UP000198651"/>
    </source>
</evidence>
<feature type="transmembrane region" description="Helical" evidence="1">
    <location>
        <begin position="47"/>
        <end position="67"/>
    </location>
</feature>
<reference evidence="3" key="1">
    <citation type="submission" date="2015-11" db="EMBL/GenBank/DDBJ databases">
        <authorList>
            <person name="Seth-Smith H.M.B."/>
        </authorList>
    </citation>
    <scope>NUCLEOTIDE SEQUENCE [LARGE SCALE GENOMIC DNA]</scope>
    <source>
        <strain evidence="3">2013Ark11</strain>
    </source>
</reference>
<proteinExistence type="predicted"/>
<protein>
    <submittedName>
        <fullName evidence="2">Putative membrane protein</fullName>
    </submittedName>
</protein>
<keyword evidence="1" id="KW-0812">Transmembrane</keyword>
<dbReference type="EMBL" id="LN906597">
    <property type="protein sequence ID" value="CUT17736.1"/>
    <property type="molecule type" value="Genomic_DNA"/>
</dbReference>
<evidence type="ECO:0000256" key="1">
    <source>
        <dbReference type="SAM" id="Phobius"/>
    </source>
</evidence>
<dbReference type="AlphaFoldDB" id="A0A0S4M6G8"/>
<dbReference type="Proteomes" id="UP000198651">
    <property type="component" value="Chromosome I"/>
</dbReference>
<gene>
    <name evidence="2" type="ORF">Ark11_0915</name>
</gene>
<keyword evidence="1" id="KW-1133">Transmembrane helix</keyword>
<accession>A0A0S4M6G8</accession>
<name>A0A0S4M6G8_9BURK</name>
<organism evidence="2 3">
    <name type="scientific">Candidatus Ichthyocystis hellenicum</name>
    <dbReference type="NCBI Taxonomy" id="1561003"/>
    <lineage>
        <taxon>Bacteria</taxon>
        <taxon>Pseudomonadati</taxon>
        <taxon>Pseudomonadota</taxon>
        <taxon>Betaproteobacteria</taxon>
        <taxon>Burkholderiales</taxon>
        <taxon>Candidatus Ichthyocystis</taxon>
    </lineage>
</organism>
<keyword evidence="3" id="KW-1185">Reference proteome</keyword>
<keyword evidence="1" id="KW-0472">Membrane</keyword>